<gene>
    <name evidence="9" type="ORF">BCF44_117153</name>
</gene>
<keyword evidence="2" id="KW-0229">DNA integration</keyword>
<evidence type="ECO:0000313" key="10">
    <source>
        <dbReference type="Proteomes" id="UP000256269"/>
    </source>
</evidence>
<dbReference type="InterPro" id="IPR002104">
    <property type="entry name" value="Integrase_catalytic"/>
</dbReference>
<dbReference type="Pfam" id="PF14659">
    <property type="entry name" value="Phage_int_SAM_3"/>
    <property type="match status" value="1"/>
</dbReference>
<evidence type="ECO:0000256" key="3">
    <source>
        <dbReference type="ARBA" id="ARBA00023125"/>
    </source>
</evidence>
<feature type="compositionally biased region" description="Basic residues" evidence="6">
    <location>
        <begin position="398"/>
        <end position="407"/>
    </location>
</feature>
<dbReference type="InterPro" id="IPR050808">
    <property type="entry name" value="Phage_Integrase"/>
</dbReference>
<feature type="region of interest" description="Disordered" evidence="6">
    <location>
        <begin position="1"/>
        <end position="25"/>
    </location>
</feature>
<dbReference type="RefSeq" id="WP_116179826.1">
    <property type="nucleotide sequence ID" value="NZ_CP144375.1"/>
</dbReference>
<evidence type="ECO:0000256" key="2">
    <source>
        <dbReference type="ARBA" id="ARBA00022908"/>
    </source>
</evidence>
<dbReference type="Pfam" id="PF00589">
    <property type="entry name" value="Phage_integrase"/>
    <property type="match status" value="1"/>
</dbReference>
<feature type="domain" description="Core-binding (CB)" evidence="8">
    <location>
        <begin position="59"/>
        <end position="138"/>
    </location>
</feature>
<dbReference type="InterPro" id="IPR044068">
    <property type="entry name" value="CB"/>
</dbReference>
<dbReference type="InterPro" id="IPR004107">
    <property type="entry name" value="Integrase_SAM-like_N"/>
</dbReference>
<dbReference type="InterPro" id="IPR011010">
    <property type="entry name" value="DNA_brk_join_enz"/>
</dbReference>
<proteinExistence type="inferred from homology"/>
<feature type="compositionally biased region" description="Polar residues" evidence="6">
    <location>
        <begin position="408"/>
        <end position="426"/>
    </location>
</feature>
<evidence type="ECO:0000259" key="7">
    <source>
        <dbReference type="PROSITE" id="PS51898"/>
    </source>
</evidence>
<evidence type="ECO:0000256" key="4">
    <source>
        <dbReference type="ARBA" id="ARBA00023172"/>
    </source>
</evidence>
<comment type="caution">
    <text evidence="9">The sequence shown here is derived from an EMBL/GenBank/DDBJ whole genome shotgun (WGS) entry which is preliminary data.</text>
</comment>
<sequence>MAWVEKTGKNSWRVRYPKKTGGTGSMSGFRTKKAADAYANDLETDQRRGIWIDPTDSRITVADWTAQWFPTLDVDPRTIDNYRSYLTNHILPHWGTSSLGEITALDVTAWIKQLRHHLAASTVNCVVCVFAMLMDDAVDQHLIPANPVRRRPRRGRRCNRPHPPTERVWTTPEKVLRAAEQAGMLGGPDAKLLVITTAWTGCRWGEMAGLQPHNVDLIRRVIVIDDKIGALHESAHTLWLGPPKTPSSARTIPLPPFLVELLREHLARHTGQFVFTSPLGYPLRRSDFHRRVFRPAVDGNRDHPNASIHTEPVQPGLTFHGLRHSHKTWMITDGIPEIAQAKRLGHHLSNRLVETYSHVAPEIETRLLRGLEQRWHNATHTRRPTDNRPRRSSAAGAHHTRPARRSTPRTNSTHSRPLLTTTKNPAVTSIREACVLPNSSTMMQPSDHRPHQVAIIARIRKALRPGKTWIERL</sequence>
<dbReference type="CDD" id="cd01189">
    <property type="entry name" value="INT_ICEBs1_C_like"/>
    <property type="match status" value="1"/>
</dbReference>
<dbReference type="Gene3D" id="1.10.443.10">
    <property type="entry name" value="Intergrase catalytic core"/>
    <property type="match status" value="1"/>
</dbReference>
<feature type="domain" description="Tyr recombinase" evidence="7">
    <location>
        <begin position="159"/>
        <end position="369"/>
    </location>
</feature>
<dbReference type="PANTHER" id="PTHR30629">
    <property type="entry name" value="PROPHAGE INTEGRASE"/>
    <property type="match status" value="1"/>
</dbReference>
<dbReference type="GO" id="GO:0003677">
    <property type="term" value="F:DNA binding"/>
    <property type="evidence" value="ECO:0007669"/>
    <property type="project" value="UniProtKB-UniRule"/>
</dbReference>
<dbReference type="PROSITE" id="PS51898">
    <property type="entry name" value="TYR_RECOMBINASE"/>
    <property type="match status" value="1"/>
</dbReference>
<dbReference type="EMBL" id="QUNO01000017">
    <property type="protein sequence ID" value="REH35765.1"/>
    <property type="molecule type" value="Genomic_DNA"/>
</dbReference>
<dbReference type="GO" id="GO:0006310">
    <property type="term" value="P:DNA recombination"/>
    <property type="evidence" value="ECO:0007669"/>
    <property type="project" value="UniProtKB-KW"/>
</dbReference>
<keyword evidence="3 5" id="KW-0238">DNA-binding</keyword>
<evidence type="ECO:0000256" key="1">
    <source>
        <dbReference type="ARBA" id="ARBA00008857"/>
    </source>
</evidence>
<organism evidence="9 10">
    <name type="scientific">Kutzneria buriramensis</name>
    <dbReference type="NCBI Taxonomy" id="1045776"/>
    <lineage>
        <taxon>Bacteria</taxon>
        <taxon>Bacillati</taxon>
        <taxon>Actinomycetota</taxon>
        <taxon>Actinomycetes</taxon>
        <taxon>Pseudonocardiales</taxon>
        <taxon>Pseudonocardiaceae</taxon>
        <taxon>Kutzneria</taxon>
    </lineage>
</organism>
<dbReference type="InterPro" id="IPR013762">
    <property type="entry name" value="Integrase-like_cat_sf"/>
</dbReference>
<name>A0A3E0GZJ5_9PSEU</name>
<reference evidence="9 10" key="1">
    <citation type="submission" date="2018-08" db="EMBL/GenBank/DDBJ databases">
        <title>Genomic Encyclopedia of Archaeal and Bacterial Type Strains, Phase II (KMG-II): from individual species to whole genera.</title>
        <authorList>
            <person name="Goeker M."/>
        </authorList>
    </citation>
    <scope>NUCLEOTIDE SEQUENCE [LARGE SCALE GENOMIC DNA]</scope>
    <source>
        <strain evidence="9 10">DSM 45791</strain>
    </source>
</reference>
<dbReference type="PANTHER" id="PTHR30629:SF2">
    <property type="entry name" value="PROPHAGE INTEGRASE INTS-RELATED"/>
    <property type="match status" value="1"/>
</dbReference>
<dbReference type="InterPro" id="IPR010998">
    <property type="entry name" value="Integrase_recombinase_N"/>
</dbReference>
<dbReference type="SUPFAM" id="SSF56349">
    <property type="entry name" value="DNA breaking-rejoining enzymes"/>
    <property type="match status" value="1"/>
</dbReference>
<protein>
    <submittedName>
        <fullName evidence="9">Site-specific recombinase XerD</fullName>
    </submittedName>
</protein>
<evidence type="ECO:0000256" key="5">
    <source>
        <dbReference type="PROSITE-ProRule" id="PRU01248"/>
    </source>
</evidence>
<dbReference type="Proteomes" id="UP000256269">
    <property type="component" value="Unassembled WGS sequence"/>
</dbReference>
<feature type="region of interest" description="Disordered" evidence="6">
    <location>
        <begin position="375"/>
        <end position="426"/>
    </location>
</feature>
<keyword evidence="4" id="KW-0233">DNA recombination</keyword>
<keyword evidence="10" id="KW-1185">Reference proteome</keyword>
<dbReference type="Gene3D" id="1.10.150.130">
    <property type="match status" value="1"/>
</dbReference>
<evidence type="ECO:0000256" key="6">
    <source>
        <dbReference type="SAM" id="MobiDB-lite"/>
    </source>
</evidence>
<dbReference type="OrthoDB" id="4529782at2"/>
<dbReference type="GO" id="GO:0015074">
    <property type="term" value="P:DNA integration"/>
    <property type="evidence" value="ECO:0007669"/>
    <property type="project" value="UniProtKB-KW"/>
</dbReference>
<evidence type="ECO:0000313" key="9">
    <source>
        <dbReference type="EMBL" id="REH35765.1"/>
    </source>
</evidence>
<dbReference type="AlphaFoldDB" id="A0A3E0GZJ5"/>
<evidence type="ECO:0000259" key="8">
    <source>
        <dbReference type="PROSITE" id="PS51900"/>
    </source>
</evidence>
<accession>A0A3E0GZJ5</accession>
<comment type="similarity">
    <text evidence="1">Belongs to the 'phage' integrase family.</text>
</comment>
<dbReference type="PROSITE" id="PS51900">
    <property type="entry name" value="CB"/>
    <property type="match status" value="1"/>
</dbReference>